<dbReference type="PANTHER" id="PTHR11707">
    <property type="entry name" value="L-ASPARAGINASE"/>
    <property type="match status" value="1"/>
</dbReference>
<dbReference type="PIRSF" id="PIRSF500176">
    <property type="entry name" value="L_ASNase"/>
    <property type="match status" value="1"/>
</dbReference>
<dbReference type="GO" id="GO:0004067">
    <property type="term" value="F:asparaginase activity"/>
    <property type="evidence" value="ECO:0007669"/>
    <property type="project" value="UniProtKB-UniRule"/>
</dbReference>
<dbReference type="Pfam" id="PF00710">
    <property type="entry name" value="Asparaginase"/>
    <property type="match status" value="1"/>
</dbReference>
<feature type="repeat" description="ANK" evidence="7">
    <location>
        <begin position="423"/>
        <end position="455"/>
    </location>
</feature>
<dbReference type="PIRSF" id="PIRSF001220">
    <property type="entry name" value="L-ASNase_gatD"/>
    <property type="match status" value="1"/>
</dbReference>
<dbReference type="CDD" id="cd08963">
    <property type="entry name" value="L-asparaginase_I"/>
    <property type="match status" value="1"/>
</dbReference>
<feature type="binding site" evidence="6">
    <location>
        <begin position="74"/>
        <end position="75"/>
    </location>
    <ligand>
        <name>substrate</name>
    </ligand>
</feature>
<evidence type="ECO:0000313" key="12">
    <source>
        <dbReference type="Proteomes" id="UP001497623"/>
    </source>
</evidence>
<dbReference type="PROSITE" id="PS00917">
    <property type="entry name" value="ASN_GLN_ASE_2"/>
    <property type="match status" value="1"/>
</dbReference>
<evidence type="ECO:0000256" key="4">
    <source>
        <dbReference type="ARBA" id="ARBA00023043"/>
    </source>
</evidence>
<dbReference type="SMART" id="SM00870">
    <property type="entry name" value="Asparaginase"/>
    <property type="match status" value="1"/>
</dbReference>
<dbReference type="PROSITE" id="PS50297">
    <property type="entry name" value="ANK_REP_REGION"/>
    <property type="match status" value="3"/>
</dbReference>
<evidence type="ECO:0000256" key="2">
    <source>
        <dbReference type="ARBA" id="ARBA00022737"/>
    </source>
</evidence>
<dbReference type="SUPFAM" id="SSF53774">
    <property type="entry name" value="Glutaminase/Asparaginase"/>
    <property type="match status" value="1"/>
</dbReference>
<dbReference type="SMART" id="SM00248">
    <property type="entry name" value="ANK"/>
    <property type="match status" value="5"/>
</dbReference>
<dbReference type="InterPro" id="IPR027473">
    <property type="entry name" value="L-asparaginase_C"/>
</dbReference>
<evidence type="ECO:0000313" key="11">
    <source>
        <dbReference type="EMBL" id="CAL4059591.1"/>
    </source>
</evidence>
<dbReference type="InterPro" id="IPR036770">
    <property type="entry name" value="Ankyrin_rpt-contain_sf"/>
</dbReference>
<evidence type="ECO:0000256" key="1">
    <source>
        <dbReference type="ARBA" id="ARBA00012920"/>
    </source>
</evidence>
<sequence length="553" mass="61093">MHDGVYAQAKFENSTNIPLVLPQQAGKKPIVYWVYEYAPLLDSSNMTMDDWIRIAKDIQSVYELFDGFVVLHGTDTLSYTASALSFMLENLGKQVVITGSQIPIFETRSDGRDNFIGSVIVAGTYSIPEVTVFFSNKLYRGNRTTKVSASNLQGFDSPNMSPLASAGISIMVDYSLIFRQTKLEKFAACDKMCRHVGLLRIFPSISAENVRSFLQPPTKGAVIQTYGAGNMPSNRKDILEALIEATTRGVIIVNITQCLHGTVETLYETGEALAEANVISGLDMTPEAALTKLCYVLEKDWDDETKRKFMMRNLRGEMSNFNNQEEPEPKELDVISSISRALHLSSESDVGHVKDLLIPTLFFTAVVNGDMTRLEEIFDSGIDVNMTDVSGWTAVHMATCENHIDVVTWLLKKGANVHVRDKHGNSPLKIAVDTDQHKIIELLVKTGAHLTEPPMRLGEALCQAVTENSNTKLKSYHLARANLDTLDPCGRTALHVACSLGAEKCVKLLLAVGVSTQKIDVNGLTPIMCAQNNNYPGIAELILQEENRRSLRN</sequence>
<dbReference type="Proteomes" id="UP001497623">
    <property type="component" value="Unassembled WGS sequence"/>
</dbReference>
<keyword evidence="3" id="KW-0378">Hydrolase</keyword>
<feature type="repeat" description="ANK" evidence="7">
    <location>
        <begin position="489"/>
        <end position="521"/>
    </location>
</feature>
<feature type="repeat" description="ANK" evidence="7">
    <location>
        <begin position="390"/>
        <end position="422"/>
    </location>
</feature>
<dbReference type="PANTHER" id="PTHR11707:SF28">
    <property type="entry name" value="60 KDA LYSOPHOSPHOLIPASE"/>
    <property type="match status" value="1"/>
</dbReference>
<dbReference type="GO" id="GO:0009066">
    <property type="term" value="P:aspartate family amino acid metabolic process"/>
    <property type="evidence" value="ECO:0007669"/>
    <property type="project" value="UniProtKB-ARBA"/>
</dbReference>
<feature type="binding site" evidence="6">
    <location>
        <position position="43"/>
    </location>
    <ligand>
        <name>substrate</name>
    </ligand>
</feature>
<evidence type="ECO:0000259" key="10">
    <source>
        <dbReference type="Pfam" id="PF17763"/>
    </source>
</evidence>
<dbReference type="FunFam" id="3.40.50.40:FF:000001">
    <property type="entry name" value="L-asparaginase 1"/>
    <property type="match status" value="1"/>
</dbReference>
<feature type="domain" description="Asparaginase/glutaminase C-terminal" evidence="10">
    <location>
        <begin position="195"/>
        <end position="310"/>
    </location>
</feature>
<dbReference type="InterPro" id="IPR037152">
    <property type="entry name" value="L-asparaginase_N_sf"/>
</dbReference>
<evidence type="ECO:0000256" key="3">
    <source>
        <dbReference type="ARBA" id="ARBA00022801"/>
    </source>
</evidence>
<comment type="similarity">
    <text evidence="5">In the N-terminal section; belongs to the asparaginase 1 family.</text>
</comment>
<dbReference type="Gene3D" id="1.25.40.20">
    <property type="entry name" value="Ankyrin repeat-containing domain"/>
    <property type="match status" value="2"/>
</dbReference>
<dbReference type="AlphaFoldDB" id="A0AAV2PIP7"/>
<dbReference type="EMBL" id="CAXKWB010000165">
    <property type="protein sequence ID" value="CAL4059591.1"/>
    <property type="molecule type" value="Genomic_DNA"/>
</dbReference>
<dbReference type="PRINTS" id="PR00139">
    <property type="entry name" value="ASNGLNASE"/>
</dbReference>
<keyword evidence="12" id="KW-1185">Reference proteome</keyword>
<dbReference type="Pfam" id="PF17763">
    <property type="entry name" value="Asparaginase_C"/>
    <property type="match status" value="1"/>
</dbReference>
<dbReference type="PROSITE" id="PS50088">
    <property type="entry name" value="ANK_REPEAT"/>
    <property type="match status" value="3"/>
</dbReference>
<proteinExistence type="inferred from homology"/>
<name>A0AAV2PIP7_MEGNR</name>
<dbReference type="InterPro" id="IPR006033">
    <property type="entry name" value="AsnA_fam"/>
</dbReference>
<evidence type="ECO:0000256" key="8">
    <source>
        <dbReference type="PROSITE-ProRule" id="PRU10100"/>
    </source>
</evidence>
<evidence type="ECO:0000256" key="5">
    <source>
        <dbReference type="ARBA" id="ARBA00061199"/>
    </source>
</evidence>
<feature type="domain" description="L-asparaginase N-terminal" evidence="9">
    <location>
        <begin position="19"/>
        <end position="173"/>
    </location>
</feature>
<dbReference type="SUPFAM" id="SSF48403">
    <property type="entry name" value="Ankyrin repeat"/>
    <property type="match status" value="1"/>
</dbReference>
<dbReference type="InterPro" id="IPR006034">
    <property type="entry name" value="Asparaginase/glutaminase-like"/>
</dbReference>
<comment type="caution">
    <text evidence="11">The sequence shown here is derived from an EMBL/GenBank/DDBJ whole genome shotgun (WGS) entry which is preliminary data.</text>
</comment>
<keyword evidence="4 7" id="KW-0040">ANK repeat</keyword>
<accession>A0AAV2PIP7</accession>
<dbReference type="InterPro" id="IPR036152">
    <property type="entry name" value="Asp/glu_Ase-like_sf"/>
</dbReference>
<dbReference type="Gene3D" id="3.40.50.1170">
    <property type="entry name" value="L-asparaginase, N-terminal domain"/>
    <property type="match status" value="1"/>
</dbReference>
<organism evidence="11 12">
    <name type="scientific">Meganyctiphanes norvegica</name>
    <name type="common">Northern krill</name>
    <name type="synonym">Thysanopoda norvegica</name>
    <dbReference type="NCBI Taxonomy" id="48144"/>
    <lineage>
        <taxon>Eukaryota</taxon>
        <taxon>Metazoa</taxon>
        <taxon>Ecdysozoa</taxon>
        <taxon>Arthropoda</taxon>
        <taxon>Crustacea</taxon>
        <taxon>Multicrustacea</taxon>
        <taxon>Malacostraca</taxon>
        <taxon>Eumalacostraca</taxon>
        <taxon>Eucarida</taxon>
        <taxon>Euphausiacea</taxon>
        <taxon>Euphausiidae</taxon>
        <taxon>Meganyctiphanes</taxon>
    </lineage>
</organism>
<protein>
    <recommendedName>
        <fullName evidence="1">asparaginase</fullName>
        <ecNumber evidence="1">3.5.1.1</ecNumber>
    </recommendedName>
</protein>
<dbReference type="PROSITE" id="PS51732">
    <property type="entry name" value="ASN_GLN_ASE_3"/>
    <property type="match status" value="1"/>
</dbReference>
<dbReference type="Gene3D" id="3.40.50.40">
    <property type="match status" value="1"/>
</dbReference>
<feature type="active site" evidence="8">
    <location>
        <position position="74"/>
    </location>
</feature>
<evidence type="ECO:0000256" key="7">
    <source>
        <dbReference type="PROSITE-ProRule" id="PRU00023"/>
    </source>
</evidence>
<dbReference type="Pfam" id="PF12796">
    <property type="entry name" value="Ank_2"/>
    <property type="match status" value="2"/>
</dbReference>
<dbReference type="InterPro" id="IPR041725">
    <property type="entry name" value="L-asparaginase_I"/>
</dbReference>
<keyword evidence="2" id="KW-0677">Repeat</keyword>
<dbReference type="EC" id="3.5.1.1" evidence="1"/>
<dbReference type="InterPro" id="IPR027475">
    <property type="entry name" value="Asparaginase/glutaminase_AS2"/>
</dbReference>
<dbReference type="InterPro" id="IPR002110">
    <property type="entry name" value="Ankyrin_rpt"/>
</dbReference>
<gene>
    <name evidence="11" type="ORF">MNOR_LOCUS713</name>
</gene>
<dbReference type="FunFam" id="3.40.50.1170:FF:000003">
    <property type="entry name" value="60 kDa lysophospholipase"/>
    <property type="match status" value="1"/>
</dbReference>
<reference evidence="11 12" key="1">
    <citation type="submission" date="2024-05" db="EMBL/GenBank/DDBJ databases">
        <authorList>
            <person name="Wallberg A."/>
        </authorList>
    </citation>
    <scope>NUCLEOTIDE SEQUENCE [LARGE SCALE GENOMIC DNA]</scope>
</reference>
<dbReference type="InterPro" id="IPR040919">
    <property type="entry name" value="Asparaginase_C"/>
</dbReference>
<evidence type="ECO:0000256" key="6">
    <source>
        <dbReference type="PIRSR" id="PIRSR001220-2"/>
    </source>
</evidence>
<evidence type="ECO:0000259" key="9">
    <source>
        <dbReference type="Pfam" id="PF00710"/>
    </source>
</evidence>
<dbReference type="InterPro" id="IPR027474">
    <property type="entry name" value="L-asparaginase_N"/>
</dbReference>
<dbReference type="NCBIfam" id="TIGR00519">
    <property type="entry name" value="asnASE_I"/>
    <property type="match status" value="1"/>
</dbReference>